<evidence type="ECO:0000313" key="3">
    <source>
        <dbReference type="EMBL" id="CUP46491.1"/>
    </source>
</evidence>
<sequence length="110" mass="12403">MKDRRKTIRISKEEEQKLLDSLKDTGMNFSDYVRKAISDHPIIVVSGIQDLHLQVARVGNNLNQLVMLAHEGRITSVDLTECFEMLQMTYSKLSEISEVINHGDCDSGPG</sequence>
<reference evidence="4 8" key="3">
    <citation type="journal article" date="2020" name="Cell Host Microbe">
        <title>Functional and Genomic Variation between Human-Derived Isolates of Lachnospiraceae Reveals Inter- and Intra-Species Diversity.</title>
        <authorList>
            <person name="Sorbara M.T."/>
            <person name="Littmann E.R."/>
            <person name="Fontana E."/>
            <person name="Moody T.U."/>
            <person name="Kohout C.E."/>
            <person name="Gjonbalaj M."/>
            <person name="Eaton V."/>
            <person name="Seok R."/>
            <person name="Leiner I.M."/>
            <person name="Pamer E.G."/>
        </authorList>
    </citation>
    <scope>NUCLEOTIDE SEQUENCE [LARGE SCALE GENOMIC DNA]</scope>
    <source>
        <strain evidence="4 8">MSK.14.57</strain>
    </source>
</reference>
<dbReference type="Proteomes" id="UP000095564">
    <property type="component" value="Unassembled WGS sequence"/>
</dbReference>
<organism evidence="3 6">
    <name type="scientific">Anaerostipes hadrus</name>
    <dbReference type="NCBI Taxonomy" id="649756"/>
    <lineage>
        <taxon>Bacteria</taxon>
        <taxon>Bacillati</taxon>
        <taxon>Bacillota</taxon>
        <taxon>Clostridia</taxon>
        <taxon>Lachnospirales</taxon>
        <taxon>Lachnospiraceae</taxon>
        <taxon>Anaerostipes</taxon>
    </lineage>
</organism>
<dbReference type="EMBL" id="CP012098">
    <property type="protein sequence ID" value="AQP40575.1"/>
    <property type="molecule type" value="Genomic_DNA"/>
</dbReference>
<evidence type="ECO:0000313" key="1">
    <source>
        <dbReference type="EMBL" id="AQP40575.1"/>
    </source>
</evidence>
<gene>
    <name evidence="1" type="ORF">DO83_13940</name>
    <name evidence="3" type="ORF">ERS852520_01408</name>
    <name evidence="2" type="ORF">ERS852571_02704</name>
    <name evidence="4" type="ORF">G5A72_16315</name>
</gene>
<dbReference type="Proteomes" id="UP000188159">
    <property type="component" value="Chromosome"/>
</dbReference>
<dbReference type="RefSeq" id="WP_055073345.1">
    <property type="nucleotide sequence ID" value="NZ_BAABXM010000001.1"/>
</dbReference>
<evidence type="ECO:0000313" key="5">
    <source>
        <dbReference type="Proteomes" id="UP000095553"/>
    </source>
</evidence>
<evidence type="ECO:0000313" key="6">
    <source>
        <dbReference type="Proteomes" id="UP000095564"/>
    </source>
</evidence>
<dbReference type="OrthoDB" id="1645362at2"/>
<dbReference type="AlphaFoldDB" id="A0A174NGV4"/>
<accession>A0A174NGV4</accession>
<name>A0A174NGV4_ANAHA</name>
<reference evidence="5 6" key="1">
    <citation type="submission" date="2015-09" db="EMBL/GenBank/DDBJ databases">
        <authorList>
            <consortium name="Pathogen Informatics"/>
        </authorList>
    </citation>
    <scope>NUCLEOTIDE SEQUENCE [LARGE SCALE GENOMIC DNA]</scope>
    <source>
        <strain evidence="3 6">2789STDY5834908</strain>
        <strain evidence="2 5">2789STDY5834959</strain>
    </source>
</reference>
<evidence type="ECO:0000313" key="4">
    <source>
        <dbReference type="EMBL" id="NSJ81105.1"/>
    </source>
</evidence>
<dbReference type="EMBL" id="JAAITB010000069">
    <property type="protein sequence ID" value="NSJ81105.1"/>
    <property type="molecule type" value="Genomic_DNA"/>
</dbReference>
<dbReference type="Proteomes" id="UP001644750">
    <property type="component" value="Unassembled WGS sequence"/>
</dbReference>
<reference evidence="4" key="4">
    <citation type="submission" date="2020-02" db="EMBL/GenBank/DDBJ databases">
        <authorList>
            <person name="Littmann E."/>
            <person name="Sorbara M."/>
        </authorList>
    </citation>
    <scope>NUCLEOTIDE SEQUENCE</scope>
    <source>
        <strain evidence="4">MSK.14.57</strain>
    </source>
</reference>
<keyword evidence="8" id="KW-1185">Reference proteome</keyword>
<dbReference type="Pfam" id="PF21983">
    <property type="entry name" value="NikA-like"/>
    <property type="match status" value="1"/>
</dbReference>
<proteinExistence type="predicted"/>
<dbReference type="Proteomes" id="UP000095553">
    <property type="component" value="Unassembled WGS sequence"/>
</dbReference>
<evidence type="ECO:0000313" key="8">
    <source>
        <dbReference type="Proteomes" id="UP001644750"/>
    </source>
</evidence>
<dbReference type="EMBL" id="CYXY01000020">
    <property type="protein sequence ID" value="CUN12951.1"/>
    <property type="molecule type" value="Genomic_DNA"/>
</dbReference>
<protein>
    <submittedName>
        <fullName evidence="4">MobC family plasmid mobilization relaxosome protein</fullName>
    </submittedName>
</protein>
<dbReference type="InterPro" id="IPR053842">
    <property type="entry name" value="NikA-like"/>
</dbReference>
<dbReference type="EMBL" id="CZAU01000012">
    <property type="protein sequence ID" value="CUP46491.1"/>
    <property type="molecule type" value="Genomic_DNA"/>
</dbReference>
<evidence type="ECO:0000313" key="7">
    <source>
        <dbReference type="Proteomes" id="UP000188159"/>
    </source>
</evidence>
<reference evidence="1 7" key="2">
    <citation type="journal article" date="2016" name="Sci. Rep.">
        <title>Accelerated dysbiosis of gut microbiota during aggravation of DSS-induced colitis by a butyrate-producing bacterium.</title>
        <authorList>
            <person name="Zhang Q."/>
            <person name="Wu Y."/>
            <person name="Wang J."/>
            <person name="Wu G."/>
            <person name="Long W."/>
            <person name="Xue Z."/>
            <person name="Wang L."/>
            <person name="Zhang X."/>
            <person name="Pang X."/>
            <person name="Zhao Y."/>
            <person name="Zhao L."/>
            <person name="Zhang C."/>
        </authorList>
    </citation>
    <scope>NUCLEOTIDE SEQUENCE [LARGE SCALE GENOMIC DNA]</scope>
    <source>
        <strain evidence="1 7">BPB5</strain>
    </source>
</reference>
<evidence type="ECO:0000313" key="2">
    <source>
        <dbReference type="EMBL" id="CUN12951.1"/>
    </source>
</evidence>